<dbReference type="InterPro" id="IPR036179">
    <property type="entry name" value="Ig-like_dom_sf"/>
</dbReference>
<evidence type="ECO:0000259" key="3">
    <source>
        <dbReference type="SMART" id="SM00409"/>
    </source>
</evidence>
<organism evidence="4 5">
    <name type="scientific">Stegastes partitus</name>
    <name type="common">bicolor damselfish</name>
    <dbReference type="NCBI Taxonomy" id="144197"/>
    <lineage>
        <taxon>Eukaryota</taxon>
        <taxon>Metazoa</taxon>
        <taxon>Chordata</taxon>
        <taxon>Craniata</taxon>
        <taxon>Vertebrata</taxon>
        <taxon>Euteleostomi</taxon>
        <taxon>Actinopterygii</taxon>
        <taxon>Neopterygii</taxon>
        <taxon>Teleostei</taxon>
        <taxon>Neoteleostei</taxon>
        <taxon>Acanthomorphata</taxon>
        <taxon>Ovalentaria</taxon>
        <taxon>Pomacentridae</taxon>
        <taxon>Stegastes</taxon>
    </lineage>
</organism>
<accession>A0A9Y4KC39</accession>
<evidence type="ECO:0000313" key="5">
    <source>
        <dbReference type="RefSeq" id="XP_008286281.1"/>
    </source>
</evidence>
<dbReference type="RefSeq" id="XP_008286281.1">
    <property type="nucleotide sequence ID" value="XM_008288059.1"/>
</dbReference>
<sequence length="206" mass="22616">MCAAWLKLVVLCVGCTARSAAENRGVIWRDLGEDVTIQCSGSVDQQFFSLTMGLNEDTNVFFMEKNSGKTTIANGYAGRLQSNGGFYKMDILIKNLTLNDTGPYWCVYKMFDPKSSKSKSTKGQGSVLLVVTGDRHADTDPVQGCDGSHQDLVLVSVVISAAVLLCVLMAFLILIILKTRSLRASGTPRRLPTNDVYEDMRGTFRR</sequence>
<dbReference type="GeneID" id="103361856"/>
<keyword evidence="1" id="KW-0472">Membrane</keyword>
<dbReference type="InterPro" id="IPR003599">
    <property type="entry name" value="Ig_sub"/>
</dbReference>
<evidence type="ECO:0000313" key="4">
    <source>
        <dbReference type="Proteomes" id="UP000694891"/>
    </source>
</evidence>
<dbReference type="SUPFAM" id="SSF48726">
    <property type="entry name" value="Immunoglobulin"/>
    <property type="match status" value="1"/>
</dbReference>
<reference evidence="5" key="1">
    <citation type="submission" date="2025-08" db="UniProtKB">
        <authorList>
            <consortium name="RefSeq"/>
        </authorList>
    </citation>
    <scope>IDENTIFICATION</scope>
</reference>
<dbReference type="Gene3D" id="2.60.40.10">
    <property type="entry name" value="Immunoglobulins"/>
    <property type="match status" value="1"/>
</dbReference>
<dbReference type="PANTHER" id="PTHR15343">
    <property type="entry name" value="CD7"/>
    <property type="match status" value="1"/>
</dbReference>
<dbReference type="GO" id="GO:0002250">
    <property type="term" value="P:adaptive immune response"/>
    <property type="evidence" value="ECO:0007669"/>
    <property type="project" value="InterPro"/>
</dbReference>
<dbReference type="AlphaFoldDB" id="A0A9Y4KC39"/>
<dbReference type="GO" id="GO:0038023">
    <property type="term" value="F:signaling receptor activity"/>
    <property type="evidence" value="ECO:0007669"/>
    <property type="project" value="InterPro"/>
</dbReference>
<evidence type="ECO:0000256" key="1">
    <source>
        <dbReference type="SAM" id="Phobius"/>
    </source>
</evidence>
<dbReference type="InterPro" id="IPR013106">
    <property type="entry name" value="Ig_V-set"/>
</dbReference>
<dbReference type="GO" id="GO:0016020">
    <property type="term" value="C:membrane"/>
    <property type="evidence" value="ECO:0007669"/>
    <property type="project" value="InterPro"/>
</dbReference>
<feature type="transmembrane region" description="Helical" evidence="1">
    <location>
        <begin position="152"/>
        <end position="177"/>
    </location>
</feature>
<dbReference type="InterPro" id="IPR039090">
    <property type="entry name" value="CD7"/>
</dbReference>
<keyword evidence="1" id="KW-1133">Transmembrane helix</keyword>
<dbReference type="PANTHER" id="PTHR15343:SF0">
    <property type="entry name" value="T-CELL ANTIGEN CD7"/>
    <property type="match status" value="1"/>
</dbReference>
<feature type="signal peptide" evidence="2">
    <location>
        <begin position="1"/>
        <end position="21"/>
    </location>
</feature>
<proteinExistence type="predicted"/>
<dbReference type="SMART" id="SM00409">
    <property type="entry name" value="IG"/>
    <property type="match status" value="1"/>
</dbReference>
<dbReference type="InterPro" id="IPR013783">
    <property type="entry name" value="Ig-like_fold"/>
</dbReference>
<protein>
    <submittedName>
        <fullName evidence="5">Uncharacterized protein LOC103361856</fullName>
    </submittedName>
</protein>
<dbReference type="Pfam" id="PF07686">
    <property type="entry name" value="V-set"/>
    <property type="match status" value="1"/>
</dbReference>
<keyword evidence="4" id="KW-1185">Reference proteome</keyword>
<feature type="domain" description="Immunoglobulin" evidence="3">
    <location>
        <begin position="24"/>
        <end position="132"/>
    </location>
</feature>
<gene>
    <name evidence="5" type="primary">LOC103361856</name>
</gene>
<feature type="chain" id="PRO_5041251286" evidence="2">
    <location>
        <begin position="22"/>
        <end position="206"/>
    </location>
</feature>
<keyword evidence="1" id="KW-0812">Transmembrane</keyword>
<name>A0A9Y4KC39_9TELE</name>
<dbReference type="Proteomes" id="UP000694891">
    <property type="component" value="Unplaced"/>
</dbReference>
<evidence type="ECO:0000256" key="2">
    <source>
        <dbReference type="SAM" id="SignalP"/>
    </source>
</evidence>
<keyword evidence="2" id="KW-0732">Signal</keyword>